<keyword evidence="8 12" id="KW-0238">DNA-binding</keyword>
<dbReference type="PROSITE" id="PS50051">
    <property type="entry name" value="MCM_2"/>
    <property type="match status" value="1"/>
</dbReference>
<dbReference type="Pfam" id="PF17855">
    <property type="entry name" value="MCM_lid"/>
    <property type="match status" value="1"/>
</dbReference>
<dbReference type="PRINTS" id="PR01662">
    <property type="entry name" value="MCMPROTEIN6"/>
</dbReference>
<dbReference type="InterPro" id="IPR018525">
    <property type="entry name" value="MCM_CS"/>
</dbReference>
<keyword evidence="16" id="KW-1185">Reference proteome</keyword>
<evidence type="ECO:0000256" key="3">
    <source>
        <dbReference type="ARBA" id="ARBA00022705"/>
    </source>
</evidence>
<dbReference type="Gene3D" id="2.20.28.10">
    <property type="match status" value="1"/>
</dbReference>
<dbReference type="SMART" id="SM00350">
    <property type="entry name" value="MCM"/>
    <property type="match status" value="1"/>
</dbReference>
<dbReference type="GO" id="GO:0005634">
    <property type="term" value="C:nucleus"/>
    <property type="evidence" value="ECO:0007669"/>
    <property type="project" value="UniProtKB-SubCell"/>
</dbReference>
<dbReference type="Gene3D" id="1.20.58.870">
    <property type="match status" value="1"/>
</dbReference>
<dbReference type="InterPro" id="IPR041562">
    <property type="entry name" value="MCM_lid"/>
</dbReference>
<dbReference type="PANTHER" id="PTHR11630">
    <property type="entry name" value="DNA REPLICATION LICENSING FACTOR MCM FAMILY MEMBER"/>
    <property type="match status" value="1"/>
</dbReference>
<keyword evidence="10 13" id="KW-0131">Cell cycle</keyword>
<dbReference type="InterPro" id="IPR001208">
    <property type="entry name" value="MCM_dom"/>
</dbReference>
<dbReference type="Pfam" id="PF14551">
    <property type="entry name" value="MCM_N"/>
    <property type="match status" value="1"/>
</dbReference>
<dbReference type="Pfam" id="PF00493">
    <property type="entry name" value="MCM"/>
    <property type="match status" value="1"/>
</dbReference>
<accession>A0A9Q0RT42</accession>
<dbReference type="InterPro" id="IPR031327">
    <property type="entry name" value="MCM"/>
</dbReference>
<dbReference type="Proteomes" id="UP001142055">
    <property type="component" value="Chromosome 1"/>
</dbReference>
<dbReference type="EMBL" id="JAPWDV010000001">
    <property type="protein sequence ID" value="KAJ6225340.1"/>
    <property type="molecule type" value="Genomic_DNA"/>
</dbReference>
<evidence type="ECO:0000256" key="11">
    <source>
        <dbReference type="ARBA" id="ARBA00048432"/>
    </source>
</evidence>
<keyword evidence="9" id="KW-0539">Nucleus</keyword>
<comment type="subunit">
    <text evidence="13">Component of the MCM2-7 complex.</text>
</comment>
<name>A0A9Q0RT42_BLOTA</name>
<keyword evidence="6 13" id="KW-0347">Helicase</keyword>
<evidence type="ECO:0000313" key="16">
    <source>
        <dbReference type="Proteomes" id="UP001142055"/>
    </source>
</evidence>
<evidence type="ECO:0000256" key="4">
    <source>
        <dbReference type="ARBA" id="ARBA00022741"/>
    </source>
</evidence>
<evidence type="ECO:0000256" key="1">
    <source>
        <dbReference type="ARBA" id="ARBA00004123"/>
    </source>
</evidence>
<comment type="subcellular location">
    <subcellularLocation>
        <location evidence="1 13">Nucleus</location>
    </subcellularLocation>
</comment>
<evidence type="ECO:0000256" key="10">
    <source>
        <dbReference type="ARBA" id="ARBA00023306"/>
    </source>
</evidence>
<comment type="caution">
    <text evidence="15">The sequence shown here is derived from an EMBL/GenBank/DDBJ whole genome shotgun (WGS) entry which is preliminary data.</text>
</comment>
<dbReference type="CDD" id="cd17757">
    <property type="entry name" value="MCM6"/>
    <property type="match status" value="1"/>
</dbReference>
<dbReference type="FunFam" id="2.20.28.10:FF:000003">
    <property type="entry name" value="DNA helicase"/>
    <property type="match status" value="1"/>
</dbReference>
<dbReference type="GO" id="GO:1990518">
    <property type="term" value="F:single-stranded 3'-5' DNA helicase activity"/>
    <property type="evidence" value="ECO:0007669"/>
    <property type="project" value="TreeGrafter"/>
</dbReference>
<keyword evidence="5 13" id="KW-0378">Hydrolase</keyword>
<dbReference type="GO" id="GO:1902969">
    <property type="term" value="P:mitotic DNA replication"/>
    <property type="evidence" value="ECO:0007669"/>
    <property type="project" value="TreeGrafter"/>
</dbReference>
<dbReference type="Gene3D" id="2.40.50.140">
    <property type="entry name" value="Nucleic acid-binding proteins"/>
    <property type="match status" value="1"/>
</dbReference>
<evidence type="ECO:0000256" key="7">
    <source>
        <dbReference type="ARBA" id="ARBA00022840"/>
    </source>
</evidence>
<dbReference type="PRINTS" id="PR01657">
    <property type="entry name" value="MCMFAMILY"/>
</dbReference>
<evidence type="ECO:0000256" key="2">
    <source>
        <dbReference type="ARBA" id="ARBA00008010"/>
    </source>
</evidence>
<dbReference type="Pfam" id="PF18263">
    <property type="entry name" value="WHD_MCM6"/>
    <property type="match status" value="1"/>
</dbReference>
<dbReference type="PANTHER" id="PTHR11630:SF43">
    <property type="entry name" value="DNA REPLICATION LICENSING FACTOR MCM6"/>
    <property type="match status" value="1"/>
</dbReference>
<dbReference type="InterPro" id="IPR027417">
    <property type="entry name" value="P-loop_NTPase"/>
</dbReference>
<dbReference type="Gene3D" id="3.40.50.300">
    <property type="entry name" value="P-loop containing nucleotide triphosphate hydrolases"/>
    <property type="match status" value="1"/>
</dbReference>
<dbReference type="OMA" id="RHQQTDK"/>
<sequence>MDVAASIVAPTQRVKDELGEKVQKLFKVFLHEYMENEISSQNSTNSTDMKSKYYDNALELIRPERNTLLVDFRDLINFDQDLANDISMDLYRFNPYLCRALSSFVNEEKNRLPEELDPVTLNIMSNKDFYVGFYGIEQITKLRELRSTSCSQLVKIMGQVARTYSVYPELISATFECMDCGTEIPNVEQQFKYTLPTTCRTAPQCTNRTKFKLLLHKSRFVDFQRVRIQELQNDLPTGTIPRYIDVILRGGDQVECVQPGDHVEFVGCLITVPDIAQMMPGGPGLVKTDSGTTGDGIRGLKALGIREMTHKMAFMACSTTMEGFEFPIQMEERRKLDDDSMNRNFKEDELRKISEMANDNNLIENLSKSIFPSIFGNDYIKKGILLQMFGGVPKETEEGTALRGDINICIVGDPSTSKSSFLRIVSKFMPRAIYTSGKASTAAGLTAAVVHAEDGGFVIEAGALMLADQGICCIDEFDKMDIRDQVAIHEAMEQQTITITKAGVKATLNARASILAAANPISGTYDRSKTLQRNISLSLPIMSRFDLFFILLDDFNETIDFAIADRIVNMHTKALEQQSGVTNTNRTDSGVYTLDEIRTYIRFARQFNPKITLESEKYLVETYKQLRMDGVGSGNGLFKSSKQTWRITVRQLESLIRLSEAMARLHCSDVVEVRHIKEASHLLKNSILKIDQPDVDLADDEPMEKDDAIEMDSQTSLDNVHSLKISFDMYRKITNMLVIYLQRMETEMESGDSDGVRKSQLIDWYLERIVSEIENETELIQKKNICEKVIDKLINVDHILIELKSSLIPTKSSGDTTQTDEGMEDPILVVHPDYLVDDF</sequence>
<dbReference type="GO" id="GO:0042555">
    <property type="term" value="C:MCM complex"/>
    <property type="evidence" value="ECO:0007669"/>
    <property type="project" value="UniProtKB-UniRule"/>
</dbReference>
<evidence type="ECO:0000313" key="15">
    <source>
        <dbReference type="EMBL" id="KAJ6225340.1"/>
    </source>
</evidence>
<dbReference type="SUPFAM" id="SSF52540">
    <property type="entry name" value="P-loop containing nucleoside triphosphate hydrolases"/>
    <property type="match status" value="1"/>
</dbReference>
<dbReference type="InterPro" id="IPR008049">
    <property type="entry name" value="MCM6"/>
</dbReference>
<comment type="similarity">
    <text evidence="2 12">Belongs to the MCM family.</text>
</comment>
<dbReference type="Gene3D" id="3.30.1640.10">
    <property type="entry name" value="mini-chromosome maintenance (MCM) complex, chain A, domain 1"/>
    <property type="match status" value="1"/>
</dbReference>
<feature type="domain" description="MCM C-terminal AAA(+) ATPase" evidence="14">
    <location>
        <begin position="362"/>
        <end position="567"/>
    </location>
</feature>
<dbReference type="GO" id="GO:0006270">
    <property type="term" value="P:DNA replication initiation"/>
    <property type="evidence" value="ECO:0007669"/>
    <property type="project" value="UniProtKB-UniRule"/>
</dbReference>
<dbReference type="GO" id="GO:0016787">
    <property type="term" value="F:hydrolase activity"/>
    <property type="evidence" value="ECO:0007669"/>
    <property type="project" value="UniProtKB-KW"/>
</dbReference>
<evidence type="ECO:0000256" key="5">
    <source>
        <dbReference type="ARBA" id="ARBA00022801"/>
    </source>
</evidence>
<evidence type="ECO:0000256" key="8">
    <source>
        <dbReference type="ARBA" id="ARBA00023125"/>
    </source>
</evidence>
<dbReference type="FunFam" id="3.30.1640.10:FF:000004">
    <property type="entry name" value="DNA helicase"/>
    <property type="match status" value="1"/>
</dbReference>
<dbReference type="InterPro" id="IPR012340">
    <property type="entry name" value="NA-bd_OB-fold"/>
</dbReference>
<dbReference type="FunFam" id="1.20.58.870:FF:000002">
    <property type="entry name" value="DNA helicase"/>
    <property type="match status" value="1"/>
</dbReference>
<comment type="catalytic activity">
    <reaction evidence="11">
        <text>ATP + H2O = ADP + phosphate + H(+)</text>
        <dbReference type="Rhea" id="RHEA:13065"/>
        <dbReference type="ChEBI" id="CHEBI:15377"/>
        <dbReference type="ChEBI" id="CHEBI:15378"/>
        <dbReference type="ChEBI" id="CHEBI:30616"/>
        <dbReference type="ChEBI" id="CHEBI:43474"/>
        <dbReference type="ChEBI" id="CHEBI:456216"/>
        <dbReference type="EC" id="3.6.4.12"/>
    </reaction>
    <physiologicalReaction direction="left-to-right" evidence="11">
        <dbReference type="Rhea" id="RHEA:13066"/>
    </physiologicalReaction>
</comment>
<dbReference type="AlphaFoldDB" id="A0A9Q0RT42"/>
<dbReference type="GO" id="GO:0003697">
    <property type="term" value="F:single-stranded DNA binding"/>
    <property type="evidence" value="ECO:0007669"/>
    <property type="project" value="TreeGrafter"/>
</dbReference>
<evidence type="ECO:0000259" key="14">
    <source>
        <dbReference type="PROSITE" id="PS50051"/>
    </source>
</evidence>
<dbReference type="SUPFAM" id="SSF50249">
    <property type="entry name" value="Nucleic acid-binding proteins"/>
    <property type="match status" value="1"/>
</dbReference>
<evidence type="ECO:0000256" key="13">
    <source>
        <dbReference type="RuleBase" id="RU368064"/>
    </source>
</evidence>
<keyword evidence="4 12" id="KW-0547">Nucleotide-binding</keyword>
<evidence type="ECO:0000256" key="9">
    <source>
        <dbReference type="ARBA" id="ARBA00023242"/>
    </source>
</evidence>
<proteinExistence type="inferred from homology"/>
<gene>
    <name evidence="15" type="ORF">RDWZM_003885</name>
</gene>
<protein>
    <recommendedName>
        <fullName evidence="13">DNA replication licensing factor MCM6</fullName>
        <ecNumber evidence="13">3.6.4.12</ecNumber>
    </recommendedName>
</protein>
<evidence type="ECO:0000256" key="12">
    <source>
        <dbReference type="RuleBase" id="RU004070"/>
    </source>
</evidence>
<evidence type="ECO:0000256" key="6">
    <source>
        <dbReference type="ARBA" id="ARBA00022806"/>
    </source>
</evidence>
<keyword evidence="3 13" id="KW-0235">DNA replication</keyword>
<dbReference type="InterPro" id="IPR041024">
    <property type="entry name" value="Mcm6_C"/>
</dbReference>
<dbReference type="GO" id="GO:0005524">
    <property type="term" value="F:ATP binding"/>
    <property type="evidence" value="ECO:0007669"/>
    <property type="project" value="UniProtKB-UniRule"/>
</dbReference>
<dbReference type="InterPro" id="IPR033762">
    <property type="entry name" value="MCM_OB"/>
</dbReference>
<organism evidence="15 16">
    <name type="scientific">Blomia tropicalis</name>
    <name type="common">Mite</name>
    <dbReference type="NCBI Taxonomy" id="40697"/>
    <lineage>
        <taxon>Eukaryota</taxon>
        <taxon>Metazoa</taxon>
        <taxon>Ecdysozoa</taxon>
        <taxon>Arthropoda</taxon>
        <taxon>Chelicerata</taxon>
        <taxon>Arachnida</taxon>
        <taxon>Acari</taxon>
        <taxon>Acariformes</taxon>
        <taxon>Sarcoptiformes</taxon>
        <taxon>Astigmata</taxon>
        <taxon>Glycyphagoidea</taxon>
        <taxon>Echimyopodidae</taxon>
        <taxon>Blomia</taxon>
    </lineage>
</organism>
<keyword evidence="7 12" id="KW-0067">ATP-binding</keyword>
<reference evidence="15" key="1">
    <citation type="submission" date="2022-12" db="EMBL/GenBank/DDBJ databases">
        <title>Genome assemblies of Blomia tropicalis.</title>
        <authorList>
            <person name="Cui Y."/>
        </authorList>
    </citation>
    <scope>NUCLEOTIDE SEQUENCE</scope>
    <source>
        <tissue evidence="15">Adult mites</tissue>
    </source>
</reference>
<dbReference type="FunFam" id="3.40.50.300:FF:000826">
    <property type="entry name" value="Replicative DNA helicase Mcm"/>
    <property type="match status" value="1"/>
</dbReference>
<comment type="function">
    <text evidence="13">Acts as component of the MCM2-7 complex (MCM complex) which is the replicative helicase essential for 'once per cell cycle' DNA replication initiation and elongation in eukaryotic cells. The active ATPase sites in the MCM2-7 ring are formed through the interaction surfaces of two neighboring subunits such that a critical structure of a conserved arginine finger motif is provided in trans relative to the ATP-binding site of the Walker A box of the adjacent subunit. The six ATPase active sites, however, are likely to contribute differentially to the complex helicase activity.</text>
</comment>
<dbReference type="EC" id="3.6.4.12" evidence="13"/>
<dbReference type="Pfam" id="PF17207">
    <property type="entry name" value="MCM_OB"/>
    <property type="match status" value="1"/>
</dbReference>
<dbReference type="GO" id="GO:0000727">
    <property type="term" value="P:double-strand break repair via break-induced replication"/>
    <property type="evidence" value="ECO:0007669"/>
    <property type="project" value="TreeGrafter"/>
</dbReference>
<dbReference type="PROSITE" id="PS00847">
    <property type="entry name" value="MCM_1"/>
    <property type="match status" value="1"/>
</dbReference>
<dbReference type="InterPro" id="IPR027925">
    <property type="entry name" value="MCM_N"/>
</dbReference>